<comment type="similarity">
    <text evidence="1 3">Belongs to the short-chain dehydrogenases/reductases (SDR) family.</text>
</comment>
<evidence type="ECO:0000256" key="2">
    <source>
        <dbReference type="ARBA" id="ARBA00023002"/>
    </source>
</evidence>
<dbReference type="GO" id="GO:0016491">
    <property type="term" value="F:oxidoreductase activity"/>
    <property type="evidence" value="ECO:0007669"/>
    <property type="project" value="UniProtKB-KW"/>
</dbReference>
<dbReference type="NCBIfam" id="NF005559">
    <property type="entry name" value="PRK07231.1"/>
    <property type="match status" value="1"/>
</dbReference>
<keyword evidence="2" id="KW-0560">Oxidoreductase</keyword>
<dbReference type="AlphaFoldDB" id="A0A158CQQ0"/>
<dbReference type="OrthoDB" id="8653364at2"/>
<protein>
    <submittedName>
        <fullName evidence="5">Short-chain dehydrogenase/reductase SDR</fullName>
    </submittedName>
</protein>
<dbReference type="RefSeq" id="WP_061178010.1">
    <property type="nucleotide sequence ID" value="NZ_FCOE02000024.1"/>
</dbReference>
<dbReference type="PRINTS" id="PR00081">
    <property type="entry name" value="GDHRDH"/>
</dbReference>
<keyword evidence="6" id="KW-1185">Reference proteome</keyword>
<dbReference type="STRING" id="1777141.AWB80_05667"/>
<evidence type="ECO:0000313" key="6">
    <source>
        <dbReference type="Proteomes" id="UP000054911"/>
    </source>
</evidence>
<evidence type="ECO:0000259" key="4">
    <source>
        <dbReference type="SMART" id="SM00822"/>
    </source>
</evidence>
<dbReference type="InterPro" id="IPR057326">
    <property type="entry name" value="KR_dom"/>
</dbReference>
<sequence length="257" mass="27619">MDETVKLFSLRGKRALITGSGRGIGLALARGLAGAGASIVINDRNEQKAAEIAARLRDEGHDAGFAVFDVTDREQVCPAIERVEKDTGAIDILINNAGIQRRAPLESFDERDWSDLLRVNLDGVFHVSQAVARHMLARGRGKIINIGSVQCELARPGIAPYAATKGAIRMLTKGMCAEWARHGIQANAIAPGYFETDLNRALVDDPAFSEWLCKRTPAGRWGRVQELCGAAVFLASAASDFVNGQTLFVDGGMTSVV</sequence>
<dbReference type="PRINTS" id="PR00080">
    <property type="entry name" value="SDRFAMILY"/>
</dbReference>
<dbReference type="Pfam" id="PF00106">
    <property type="entry name" value="adh_short"/>
    <property type="match status" value="1"/>
</dbReference>
<name>A0A158CQQ0_9BURK</name>
<dbReference type="PANTHER" id="PTHR43669:SF9">
    <property type="entry name" value="5-KETO-D-GLUCONATE 5-REDUCTASE"/>
    <property type="match status" value="1"/>
</dbReference>
<comment type="caution">
    <text evidence="5">The sequence shown here is derived from an EMBL/GenBank/DDBJ whole genome shotgun (WGS) entry which is preliminary data.</text>
</comment>
<dbReference type="InterPro" id="IPR036291">
    <property type="entry name" value="NAD(P)-bd_dom_sf"/>
</dbReference>
<accession>A0A158CQQ0</accession>
<evidence type="ECO:0000256" key="1">
    <source>
        <dbReference type="ARBA" id="ARBA00006484"/>
    </source>
</evidence>
<evidence type="ECO:0000256" key="3">
    <source>
        <dbReference type="RuleBase" id="RU000363"/>
    </source>
</evidence>
<organism evidence="5 6">
    <name type="scientific">Caballeronia pedi</name>
    <dbReference type="NCBI Taxonomy" id="1777141"/>
    <lineage>
        <taxon>Bacteria</taxon>
        <taxon>Pseudomonadati</taxon>
        <taxon>Pseudomonadota</taxon>
        <taxon>Betaproteobacteria</taxon>
        <taxon>Burkholderiales</taxon>
        <taxon>Burkholderiaceae</taxon>
        <taxon>Caballeronia</taxon>
    </lineage>
</organism>
<dbReference type="Proteomes" id="UP000054911">
    <property type="component" value="Unassembled WGS sequence"/>
</dbReference>
<evidence type="ECO:0000313" key="5">
    <source>
        <dbReference type="EMBL" id="SAK84619.1"/>
    </source>
</evidence>
<feature type="domain" description="Ketoreductase" evidence="4">
    <location>
        <begin position="13"/>
        <end position="192"/>
    </location>
</feature>
<dbReference type="FunFam" id="3.40.50.720:FF:000084">
    <property type="entry name" value="Short-chain dehydrogenase reductase"/>
    <property type="match status" value="1"/>
</dbReference>
<dbReference type="CDD" id="cd05347">
    <property type="entry name" value="Ga5DH-like_SDR_c"/>
    <property type="match status" value="1"/>
</dbReference>
<dbReference type="SMART" id="SM00822">
    <property type="entry name" value="PKS_KR"/>
    <property type="match status" value="1"/>
</dbReference>
<dbReference type="InterPro" id="IPR020904">
    <property type="entry name" value="Sc_DH/Rdtase_CS"/>
</dbReference>
<proteinExistence type="inferred from homology"/>
<dbReference type="InterPro" id="IPR002347">
    <property type="entry name" value="SDR_fam"/>
</dbReference>
<dbReference type="PANTHER" id="PTHR43669">
    <property type="entry name" value="5-KETO-D-GLUCONATE 5-REDUCTASE"/>
    <property type="match status" value="1"/>
</dbReference>
<reference evidence="5" key="1">
    <citation type="submission" date="2016-01" db="EMBL/GenBank/DDBJ databases">
        <authorList>
            <person name="Peeters C."/>
        </authorList>
    </citation>
    <scope>NUCLEOTIDE SEQUENCE [LARGE SCALE GENOMIC DNA]</scope>
    <source>
        <strain evidence="5">LMG 29323</strain>
    </source>
</reference>
<dbReference type="SUPFAM" id="SSF51735">
    <property type="entry name" value="NAD(P)-binding Rossmann-fold domains"/>
    <property type="match status" value="1"/>
</dbReference>
<gene>
    <name evidence="5" type="ORF">AWB80_05667</name>
</gene>
<dbReference type="Gene3D" id="3.40.50.720">
    <property type="entry name" value="NAD(P)-binding Rossmann-like Domain"/>
    <property type="match status" value="1"/>
</dbReference>
<dbReference type="EMBL" id="FCOE02000024">
    <property type="protein sequence ID" value="SAK84619.1"/>
    <property type="molecule type" value="Genomic_DNA"/>
</dbReference>
<dbReference type="PROSITE" id="PS00061">
    <property type="entry name" value="ADH_SHORT"/>
    <property type="match status" value="1"/>
</dbReference>